<evidence type="ECO:0000313" key="1">
    <source>
        <dbReference type="EMBL" id="CAB4320614.1"/>
    </source>
</evidence>
<dbReference type="AlphaFoldDB" id="A0A6J5YAP0"/>
<dbReference type="EMBL" id="CAEKKB010000008">
    <property type="protein sequence ID" value="CAB4320614.1"/>
    <property type="molecule type" value="Genomic_DNA"/>
</dbReference>
<name>A0A6J5YAP0_PRUAR</name>
<evidence type="ECO:0000313" key="2">
    <source>
        <dbReference type="Proteomes" id="UP000507245"/>
    </source>
</evidence>
<reference evidence="2" key="1">
    <citation type="journal article" date="2020" name="Genome Biol.">
        <title>Gamete binning: chromosome-level and haplotype-resolved genome assembly enabled by high-throughput single-cell sequencing of gamete genomes.</title>
        <authorList>
            <person name="Campoy J.A."/>
            <person name="Sun H."/>
            <person name="Goel M."/>
            <person name="Jiao W.-B."/>
            <person name="Folz-Donahue K."/>
            <person name="Wang N."/>
            <person name="Rubio M."/>
            <person name="Liu C."/>
            <person name="Kukat C."/>
            <person name="Ruiz D."/>
            <person name="Huettel B."/>
            <person name="Schneeberger K."/>
        </authorList>
    </citation>
    <scope>NUCLEOTIDE SEQUENCE [LARGE SCALE GENOMIC DNA]</scope>
    <source>
        <strain evidence="2">cv. Rojo Pasion</strain>
    </source>
</reference>
<sequence>MRFQRRKGNKQHCLRTSSSNFEEMFRLIQFWRQPFDDYKENEVMGHKTARDQSVNNPSTALVLRMNASNVGGSTEPEQPSVLEVQMIADALLESVLVRGLGGGFLIANLPAEVIDI</sequence>
<keyword evidence="2" id="KW-1185">Reference proteome</keyword>
<organism evidence="1 2">
    <name type="scientific">Prunus armeniaca</name>
    <name type="common">Apricot</name>
    <name type="synonym">Armeniaca vulgaris</name>
    <dbReference type="NCBI Taxonomy" id="36596"/>
    <lineage>
        <taxon>Eukaryota</taxon>
        <taxon>Viridiplantae</taxon>
        <taxon>Streptophyta</taxon>
        <taxon>Embryophyta</taxon>
        <taxon>Tracheophyta</taxon>
        <taxon>Spermatophyta</taxon>
        <taxon>Magnoliopsida</taxon>
        <taxon>eudicotyledons</taxon>
        <taxon>Gunneridae</taxon>
        <taxon>Pentapetalae</taxon>
        <taxon>rosids</taxon>
        <taxon>fabids</taxon>
        <taxon>Rosales</taxon>
        <taxon>Rosaceae</taxon>
        <taxon>Amygdaloideae</taxon>
        <taxon>Amygdaleae</taxon>
        <taxon>Prunus</taxon>
    </lineage>
</organism>
<proteinExistence type="predicted"/>
<dbReference type="Proteomes" id="UP000507245">
    <property type="component" value="Unassembled WGS sequence"/>
</dbReference>
<protein>
    <submittedName>
        <fullName evidence="1">Uncharacterized protein</fullName>
    </submittedName>
</protein>
<accession>A0A6J5YAP0</accession>
<gene>
    <name evidence="1" type="ORF">ORAREDHAP_LOCUS49500</name>
</gene>